<evidence type="ECO:0000313" key="2">
    <source>
        <dbReference type="Proteomes" id="UP000499080"/>
    </source>
</evidence>
<organism evidence="1 2">
    <name type="scientific">Araneus ventricosus</name>
    <name type="common">Orbweaver spider</name>
    <name type="synonym">Epeira ventricosa</name>
    <dbReference type="NCBI Taxonomy" id="182803"/>
    <lineage>
        <taxon>Eukaryota</taxon>
        <taxon>Metazoa</taxon>
        <taxon>Ecdysozoa</taxon>
        <taxon>Arthropoda</taxon>
        <taxon>Chelicerata</taxon>
        <taxon>Arachnida</taxon>
        <taxon>Araneae</taxon>
        <taxon>Araneomorphae</taxon>
        <taxon>Entelegynae</taxon>
        <taxon>Araneoidea</taxon>
        <taxon>Araneidae</taxon>
        <taxon>Araneus</taxon>
    </lineage>
</organism>
<proteinExistence type="predicted"/>
<gene>
    <name evidence="1" type="ORF">AVEN_87767_1</name>
</gene>
<protein>
    <submittedName>
        <fullName evidence="1">Uncharacterized protein</fullName>
    </submittedName>
</protein>
<comment type="caution">
    <text evidence="1">The sequence shown here is derived from an EMBL/GenBank/DDBJ whole genome shotgun (WGS) entry which is preliminary data.</text>
</comment>
<evidence type="ECO:0000313" key="1">
    <source>
        <dbReference type="EMBL" id="GBO23578.1"/>
    </source>
</evidence>
<reference evidence="1 2" key="1">
    <citation type="journal article" date="2019" name="Sci. Rep.">
        <title>Orb-weaving spider Araneus ventricosus genome elucidates the spidroin gene catalogue.</title>
        <authorList>
            <person name="Kono N."/>
            <person name="Nakamura H."/>
            <person name="Ohtoshi R."/>
            <person name="Moran D.A.P."/>
            <person name="Shinohara A."/>
            <person name="Yoshida Y."/>
            <person name="Fujiwara M."/>
            <person name="Mori M."/>
            <person name="Tomita M."/>
            <person name="Arakawa K."/>
        </authorList>
    </citation>
    <scope>NUCLEOTIDE SEQUENCE [LARGE SCALE GENOMIC DNA]</scope>
</reference>
<keyword evidence="2" id="KW-1185">Reference proteome</keyword>
<accession>A0A4Y2VGH9</accession>
<name>A0A4Y2VGH9_ARAVE</name>
<dbReference type="EMBL" id="BGPR01046644">
    <property type="protein sequence ID" value="GBO23578.1"/>
    <property type="molecule type" value="Genomic_DNA"/>
</dbReference>
<sequence>MFLFPTKRKDSRTAVLCDLISDLLHDLTMAWEILTRSSASSSCLHLDATYVTLFTFWLIGLDEPDCGNVAKTVLWQLACGESCTGLGTVPV</sequence>
<dbReference type="Proteomes" id="UP000499080">
    <property type="component" value="Unassembled WGS sequence"/>
</dbReference>
<dbReference type="AlphaFoldDB" id="A0A4Y2VGH9"/>